<name>A0A6A0AAT7_HAELA</name>
<dbReference type="Proteomes" id="UP000485058">
    <property type="component" value="Unassembled WGS sequence"/>
</dbReference>
<feature type="compositionally biased region" description="Basic and acidic residues" evidence="1">
    <location>
        <begin position="444"/>
        <end position="463"/>
    </location>
</feature>
<protein>
    <submittedName>
        <fullName evidence="2">Uncharacterized protein</fullName>
    </submittedName>
</protein>
<feature type="compositionally biased region" description="Polar residues" evidence="1">
    <location>
        <begin position="420"/>
        <end position="429"/>
    </location>
</feature>
<gene>
    <name evidence="2" type="ORF">HaLaN_27639</name>
</gene>
<evidence type="ECO:0000256" key="1">
    <source>
        <dbReference type="SAM" id="MobiDB-lite"/>
    </source>
</evidence>
<comment type="caution">
    <text evidence="2">The sequence shown here is derived from an EMBL/GenBank/DDBJ whole genome shotgun (WGS) entry which is preliminary data.</text>
</comment>
<accession>A0A6A0AAT7</accession>
<feature type="region of interest" description="Disordered" evidence="1">
    <location>
        <begin position="420"/>
        <end position="483"/>
    </location>
</feature>
<evidence type="ECO:0000313" key="2">
    <source>
        <dbReference type="EMBL" id="GFH29047.1"/>
    </source>
</evidence>
<feature type="region of interest" description="Disordered" evidence="1">
    <location>
        <begin position="192"/>
        <end position="212"/>
    </location>
</feature>
<evidence type="ECO:0000313" key="3">
    <source>
        <dbReference type="Proteomes" id="UP000485058"/>
    </source>
</evidence>
<sequence>MSTLPASVTVTEKLASGTCLLSSSGPPFGPRGPPGRYLRRSLPLLTPLLLGIFDLQCLTARRPAANAGVPQPACLQEAGPQPAGGSTCPHASIATLLGDSTFAAQPVAQPAVHSVAVVAHQSDVLQEAGPQLAGGSTGPHAYVANHEGNGASAAQPAAQPAVQNAPCTTAAAASVARAAYTAAQATVAQGAPASGWTPVGQSPSRPVPKPSASIAAIRQKYAGLAGGSAPLPPAAVPLAHDIVVHPHRGLPPVEHWSDSSLAKGKRVVTFLKDLEVHCANNILDPALALPSSCSSGEDVVTDLIHAHGQLMNSKLLCMSLSVTLQEYITNFCNTITLCGTRVHEHGIDCGHCLEGPHPPTGPMAKDFMSLAHPTLDDAVAPAIDNHKGIVAAVGTGVTPSWFWGHPNTYMHVTTHTSAFEDSASQPSATSHKEEARLGGRRINKHEQVVARKHDDKHSDRMSKEAQSGGAREGREWTTQRSSH</sequence>
<proteinExistence type="predicted"/>
<dbReference type="AlphaFoldDB" id="A0A6A0AAT7"/>
<keyword evidence="3" id="KW-1185">Reference proteome</keyword>
<dbReference type="EMBL" id="BLLF01004155">
    <property type="protein sequence ID" value="GFH29047.1"/>
    <property type="molecule type" value="Genomic_DNA"/>
</dbReference>
<organism evidence="2 3">
    <name type="scientific">Haematococcus lacustris</name>
    <name type="common">Green alga</name>
    <name type="synonym">Haematococcus pluvialis</name>
    <dbReference type="NCBI Taxonomy" id="44745"/>
    <lineage>
        <taxon>Eukaryota</taxon>
        <taxon>Viridiplantae</taxon>
        <taxon>Chlorophyta</taxon>
        <taxon>core chlorophytes</taxon>
        <taxon>Chlorophyceae</taxon>
        <taxon>CS clade</taxon>
        <taxon>Chlamydomonadales</taxon>
        <taxon>Haematococcaceae</taxon>
        <taxon>Haematococcus</taxon>
    </lineage>
</organism>
<feature type="region of interest" description="Disordered" evidence="1">
    <location>
        <begin position="129"/>
        <end position="157"/>
    </location>
</feature>
<reference evidence="2 3" key="1">
    <citation type="submission" date="2020-02" db="EMBL/GenBank/DDBJ databases">
        <title>Draft genome sequence of Haematococcus lacustris strain NIES-144.</title>
        <authorList>
            <person name="Morimoto D."/>
            <person name="Nakagawa S."/>
            <person name="Yoshida T."/>
            <person name="Sawayama S."/>
        </authorList>
    </citation>
    <scope>NUCLEOTIDE SEQUENCE [LARGE SCALE GENOMIC DNA]</scope>
    <source>
        <strain evidence="2 3">NIES-144</strain>
    </source>
</reference>